<accession>W7MZW2</accession>
<dbReference type="AlphaFoldDB" id="W7MZW2"/>
<dbReference type="KEGG" id="fvr:FVEG_17108"/>
<sequence>MKSADSSQGTQCKLGTKSKTICATEFSHRRAGVWRFKPYQTVELYLRPIITVRGKVGRLLIHETFIVWEEKGALYETTLHQAALLPTYNKDPFSEGCSISDSFNGACLSIFSFIFQCYENLIRRVDRHLDLEELRQDSDPQASELVLIARFRMRTRDEELRYIALLCLQGYVCLTVAERYSDAELRQFVLKSFTWFCRDGTNHIPDTCAWDIFPPAIQPMNHGAEDDSSGTKRVW</sequence>
<proteinExistence type="predicted"/>
<dbReference type="OrthoDB" id="5018264at2759"/>
<keyword evidence="2" id="KW-1185">Reference proteome</keyword>
<gene>
    <name evidence="1" type="ORF">FVEG_17108</name>
</gene>
<dbReference type="GeneID" id="30073984"/>
<evidence type="ECO:0000313" key="1">
    <source>
        <dbReference type="EMBL" id="EWG53380.1"/>
    </source>
</evidence>
<reference evidence="1 2" key="1">
    <citation type="journal article" date="2010" name="Nature">
        <title>Comparative genomics reveals mobile pathogenicity chromosomes in Fusarium.</title>
        <authorList>
            <person name="Ma L.J."/>
            <person name="van der Does H.C."/>
            <person name="Borkovich K.A."/>
            <person name="Coleman J.J."/>
            <person name="Daboussi M.J."/>
            <person name="Di Pietro A."/>
            <person name="Dufresne M."/>
            <person name="Freitag M."/>
            <person name="Grabherr M."/>
            <person name="Henrissat B."/>
            <person name="Houterman P.M."/>
            <person name="Kang S."/>
            <person name="Shim W.B."/>
            <person name="Woloshuk C."/>
            <person name="Xie X."/>
            <person name="Xu J.R."/>
            <person name="Antoniw J."/>
            <person name="Baker S.E."/>
            <person name="Bluhm B.H."/>
            <person name="Breakspear A."/>
            <person name="Brown D.W."/>
            <person name="Butchko R.A."/>
            <person name="Chapman S."/>
            <person name="Coulson R."/>
            <person name="Coutinho P.M."/>
            <person name="Danchin E.G."/>
            <person name="Diener A."/>
            <person name="Gale L.R."/>
            <person name="Gardiner D.M."/>
            <person name="Goff S."/>
            <person name="Hammond-Kosack K.E."/>
            <person name="Hilburn K."/>
            <person name="Hua-Van A."/>
            <person name="Jonkers W."/>
            <person name="Kazan K."/>
            <person name="Kodira C.D."/>
            <person name="Koehrsen M."/>
            <person name="Kumar L."/>
            <person name="Lee Y.H."/>
            <person name="Li L."/>
            <person name="Manners J.M."/>
            <person name="Miranda-Saavedra D."/>
            <person name="Mukherjee M."/>
            <person name="Park G."/>
            <person name="Park J."/>
            <person name="Park S.Y."/>
            <person name="Proctor R.H."/>
            <person name="Regev A."/>
            <person name="Ruiz-Roldan M.C."/>
            <person name="Sain D."/>
            <person name="Sakthikumar S."/>
            <person name="Sykes S."/>
            <person name="Schwartz D.C."/>
            <person name="Turgeon B.G."/>
            <person name="Wapinski I."/>
            <person name="Yoder O."/>
            <person name="Young S."/>
            <person name="Zeng Q."/>
            <person name="Zhou S."/>
            <person name="Galagan J."/>
            <person name="Cuomo C.A."/>
            <person name="Kistler H.C."/>
            <person name="Rep M."/>
        </authorList>
    </citation>
    <scope>NUCLEOTIDE SEQUENCE [LARGE SCALE GENOMIC DNA]</scope>
    <source>
        <strain evidence="2">M3125 / FGSC 7600</strain>
    </source>
</reference>
<dbReference type="EMBL" id="CM000581">
    <property type="protein sequence ID" value="EWG53380.1"/>
    <property type="molecule type" value="Genomic_DNA"/>
</dbReference>
<dbReference type="VEuPathDB" id="FungiDB:FVEG_17108"/>
<organism evidence="1 2">
    <name type="scientific">Gibberella moniliformis (strain M3125 / FGSC 7600)</name>
    <name type="common">Maize ear and stalk rot fungus</name>
    <name type="synonym">Fusarium verticillioides</name>
    <dbReference type="NCBI Taxonomy" id="334819"/>
    <lineage>
        <taxon>Eukaryota</taxon>
        <taxon>Fungi</taxon>
        <taxon>Dikarya</taxon>
        <taxon>Ascomycota</taxon>
        <taxon>Pezizomycotina</taxon>
        <taxon>Sordariomycetes</taxon>
        <taxon>Hypocreomycetidae</taxon>
        <taxon>Hypocreales</taxon>
        <taxon>Nectriaceae</taxon>
        <taxon>Fusarium</taxon>
        <taxon>Fusarium fujikuroi species complex</taxon>
    </lineage>
</organism>
<name>W7MZW2_GIBM7</name>
<protein>
    <submittedName>
        <fullName evidence="1">Uncharacterized protein</fullName>
    </submittedName>
</protein>
<dbReference type="EMBL" id="DS022259">
    <property type="protein sequence ID" value="EWG53380.1"/>
    <property type="molecule type" value="Genomic_DNA"/>
</dbReference>
<dbReference type="Proteomes" id="UP000009096">
    <property type="component" value="Chromosome 4"/>
</dbReference>
<evidence type="ECO:0000313" key="2">
    <source>
        <dbReference type="Proteomes" id="UP000009096"/>
    </source>
</evidence>
<dbReference type="RefSeq" id="XP_018759571.1">
    <property type="nucleotide sequence ID" value="XM_018906375.1"/>
</dbReference>